<gene>
    <name evidence="2" type="ORF">ABXZ32_03085</name>
</gene>
<dbReference type="Proteomes" id="UP001549773">
    <property type="component" value="Unassembled WGS sequence"/>
</dbReference>
<organism evidence="2 3">
    <name type="scientific">Sediminicola luteus</name>
    <dbReference type="NCBI Taxonomy" id="319238"/>
    <lineage>
        <taxon>Bacteria</taxon>
        <taxon>Pseudomonadati</taxon>
        <taxon>Bacteroidota</taxon>
        <taxon>Flavobacteriia</taxon>
        <taxon>Flavobacteriales</taxon>
        <taxon>Flavobacteriaceae</taxon>
        <taxon>Sediminicola</taxon>
    </lineage>
</organism>
<evidence type="ECO:0000313" key="3">
    <source>
        <dbReference type="Proteomes" id="UP001549773"/>
    </source>
</evidence>
<dbReference type="EMBL" id="JBEWYP010000001">
    <property type="protein sequence ID" value="MET7028360.1"/>
    <property type="molecule type" value="Genomic_DNA"/>
</dbReference>
<evidence type="ECO:0008006" key="4">
    <source>
        <dbReference type="Google" id="ProtNLM"/>
    </source>
</evidence>
<evidence type="ECO:0000313" key="2">
    <source>
        <dbReference type="EMBL" id="MET7028360.1"/>
    </source>
</evidence>
<protein>
    <recommendedName>
        <fullName evidence="4">Secreted protein</fullName>
    </recommendedName>
</protein>
<feature type="signal peptide" evidence="1">
    <location>
        <begin position="1"/>
        <end position="18"/>
    </location>
</feature>
<keyword evidence="3" id="KW-1185">Reference proteome</keyword>
<dbReference type="PROSITE" id="PS51257">
    <property type="entry name" value="PROKAR_LIPOPROTEIN"/>
    <property type="match status" value="1"/>
</dbReference>
<reference evidence="2 3" key="1">
    <citation type="submission" date="2024-07" db="EMBL/GenBank/DDBJ databases">
        <title>The genome sequence of type strain Sediminicola luteus GDMCC 1.2596T.</title>
        <authorList>
            <person name="Liu Y."/>
        </authorList>
    </citation>
    <scope>NUCLEOTIDE SEQUENCE [LARGE SCALE GENOMIC DNA]</scope>
    <source>
        <strain evidence="2 3">GDMCC 1.2596</strain>
    </source>
</reference>
<comment type="caution">
    <text evidence="2">The sequence shown here is derived from an EMBL/GenBank/DDBJ whole genome shotgun (WGS) entry which is preliminary data.</text>
</comment>
<keyword evidence="1" id="KW-0732">Signal</keyword>
<dbReference type="RefSeq" id="WP_354617215.1">
    <property type="nucleotide sequence ID" value="NZ_JBEWYP010000001.1"/>
</dbReference>
<accession>A0ABV2TSW6</accession>
<name>A0ABV2TSW6_9FLAO</name>
<feature type="chain" id="PRO_5045217491" description="Secreted protein" evidence="1">
    <location>
        <begin position="19"/>
        <end position="48"/>
    </location>
</feature>
<proteinExistence type="predicted"/>
<evidence type="ECO:0000256" key="1">
    <source>
        <dbReference type="SAM" id="SignalP"/>
    </source>
</evidence>
<sequence>MKKVLAVFLVFGSIIAMSSCDYDDSNDIDVLNPYDTVQGASYETKMPQ</sequence>